<gene>
    <name evidence="1" type="ORF">CGZ91_13015</name>
</gene>
<comment type="caution">
    <text evidence="1">The sequence shown here is derived from an EMBL/GenBank/DDBJ whole genome shotgun (WGS) entry which is preliminary data.</text>
</comment>
<evidence type="ECO:0000313" key="2">
    <source>
        <dbReference type="Proteomes" id="UP000216300"/>
    </source>
</evidence>
<keyword evidence="2" id="KW-1185">Reference proteome</keyword>
<proteinExistence type="predicted"/>
<organism evidence="1 2">
    <name type="scientific">Parenemella sanctibonifatiensis</name>
    <dbReference type="NCBI Taxonomy" id="2016505"/>
    <lineage>
        <taxon>Bacteria</taxon>
        <taxon>Bacillati</taxon>
        <taxon>Actinomycetota</taxon>
        <taxon>Actinomycetes</taxon>
        <taxon>Propionibacteriales</taxon>
        <taxon>Propionibacteriaceae</taxon>
        <taxon>Parenemella</taxon>
    </lineage>
</organism>
<reference evidence="1 2" key="1">
    <citation type="submission" date="2017-07" db="EMBL/GenBank/DDBJ databases">
        <title>Draft whole genome sequences of clinical Proprionibacteriaceae strains.</title>
        <authorList>
            <person name="Bernier A.-M."/>
            <person name="Bernard K."/>
            <person name="Domingo M.-C."/>
        </authorList>
    </citation>
    <scope>NUCLEOTIDE SEQUENCE [LARGE SCALE GENOMIC DNA]</scope>
    <source>
        <strain evidence="1 2">NML 150081</strain>
    </source>
</reference>
<sequence length="113" mass="12333">MFAGKLAAYVDAHRLAMELFATRLREQASPKFSARAVHAAIGDLLAESPQVPMIIAHSLIPTEHEPRLIELAGETFDQVMDLLITDLHATPAQARQTFAELLLALVDRAAHPA</sequence>
<accession>A0A255EB96</accession>
<dbReference type="Proteomes" id="UP000216300">
    <property type="component" value="Unassembled WGS sequence"/>
</dbReference>
<dbReference type="AlphaFoldDB" id="A0A255EB96"/>
<protein>
    <submittedName>
        <fullName evidence="1">Uncharacterized protein</fullName>
    </submittedName>
</protein>
<evidence type="ECO:0000313" key="1">
    <source>
        <dbReference type="EMBL" id="OYN88530.1"/>
    </source>
</evidence>
<dbReference type="EMBL" id="NMVJ01000011">
    <property type="protein sequence ID" value="OYN88530.1"/>
    <property type="molecule type" value="Genomic_DNA"/>
</dbReference>
<dbReference type="RefSeq" id="WP_094455811.1">
    <property type="nucleotide sequence ID" value="NZ_NMVJ01000011.1"/>
</dbReference>
<name>A0A255EB96_9ACTN</name>